<evidence type="ECO:0000256" key="3">
    <source>
        <dbReference type="ARBA" id="ARBA00023274"/>
    </source>
</evidence>
<proteinExistence type="inferred from homology"/>
<keyword evidence="2 4" id="KW-0689">Ribosomal protein</keyword>
<dbReference type="GeneID" id="67123348"/>
<dbReference type="Gene3D" id="1.10.287.1480">
    <property type="match status" value="1"/>
</dbReference>
<dbReference type="PANTHER" id="PTHR19836:SF19">
    <property type="entry name" value="SMALL RIBOSOMAL SUBUNIT PROTEIN US14M"/>
    <property type="match status" value="1"/>
</dbReference>
<dbReference type="GO" id="GO:0003735">
    <property type="term" value="F:structural constituent of ribosome"/>
    <property type="evidence" value="ECO:0007669"/>
    <property type="project" value="InterPro"/>
</dbReference>
<dbReference type="EMBL" id="MT383639">
    <property type="protein sequence ID" value="QWM93266.1"/>
    <property type="molecule type" value="Genomic_DNA"/>
</dbReference>
<evidence type="ECO:0000256" key="1">
    <source>
        <dbReference type="ARBA" id="ARBA00009083"/>
    </source>
</evidence>
<accession>A0A8F0WHX3</accession>
<dbReference type="AlphaFoldDB" id="A0A8F0WHX3"/>
<comment type="similarity">
    <text evidence="1">Belongs to the universal ribosomal protein uS14 family.</text>
</comment>
<reference evidence="4" key="1">
    <citation type="journal article" date="2021" name="Ecol Indic">
        <title>Morphological and molecular identification reveals that waters from an isolated oasis in Tamanrasset (extreme South of Algerian Sahara) are colonized by opportunistic and pollution-tolerant diatom species.</title>
        <authorList>
            <person name="Gastineau R."/>
            <person name="Hamedi C."/>
            <person name="Baba Hamed M.B."/>
            <person name="Abi-Ayad S.-M.E.-A."/>
            <person name="Bak M."/>
            <person name="Lemieux C."/>
            <person name="Turmel M."/>
            <person name="Dobosz S."/>
            <person name="Wrobel R.J."/>
            <person name="Kierzek A."/>
            <person name="Lange-Bertalot H."/>
            <person name="Witkowski A."/>
        </authorList>
    </citation>
    <scope>NUCLEOTIDE SEQUENCE</scope>
    <source>
        <strain evidence="4">SZCZR1828</strain>
    </source>
</reference>
<keyword evidence="4" id="KW-0496">Mitochondrion</keyword>
<dbReference type="InterPro" id="IPR001209">
    <property type="entry name" value="Ribosomal_uS14"/>
</dbReference>
<dbReference type="PANTHER" id="PTHR19836">
    <property type="entry name" value="30S RIBOSOMAL PROTEIN S14"/>
    <property type="match status" value="1"/>
</dbReference>
<name>A0A8F0WHX3_9STRA</name>
<keyword evidence="3" id="KW-0687">Ribonucleoprotein</keyword>
<dbReference type="SUPFAM" id="SSF57716">
    <property type="entry name" value="Glucocorticoid receptor-like (DNA-binding domain)"/>
    <property type="match status" value="1"/>
</dbReference>
<dbReference type="GO" id="GO:0005737">
    <property type="term" value="C:cytoplasm"/>
    <property type="evidence" value="ECO:0007669"/>
    <property type="project" value="UniProtKB-ARBA"/>
</dbReference>
<sequence>MKKLFAKDQENRKTVKKLELEHFILKQISTNSNFLRTTRWNALYKLSIMQKKSSKTLISNRCIRTINKKTFNKFTSFSRTVFLKLVKSGYISGMRKSSW</sequence>
<protein>
    <submittedName>
        <fullName evidence="4">Ribosomal protein S14</fullName>
    </submittedName>
</protein>
<gene>
    <name evidence="4" type="primary">rps14</name>
</gene>
<dbReference type="Pfam" id="PF00253">
    <property type="entry name" value="Ribosomal_S14"/>
    <property type="match status" value="1"/>
</dbReference>
<evidence type="ECO:0000256" key="2">
    <source>
        <dbReference type="ARBA" id="ARBA00022980"/>
    </source>
</evidence>
<organism evidence="4">
    <name type="scientific">Nitzschia supralitorea</name>
    <dbReference type="NCBI Taxonomy" id="303403"/>
    <lineage>
        <taxon>Eukaryota</taxon>
        <taxon>Sar</taxon>
        <taxon>Stramenopiles</taxon>
        <taxon>Ochrophyta</taxon>
        <taxon>Bacillariophyta</taxon>
        <taxon>Bacillariophyceae</taxon>
        <taxon>Bacillariophycidae</taxon>
        <taxon>Bacillariales</taxon>
        <taxon>Bacillariaceae</taxon>
        <taxon>Nitzschia</taxon>
    </lineage>
</organism>
<evidence type="ECO:0000313" key="4">
    <source>
        <dbReference type="EMBL" id="QWM93266.1"/>
    </source>
</evidence>
<dbReference type="RefSeq" id="YP_010133776.1">
    <property type="nucleotide sequence ID" value="NC_056788.1"/>
</dbReference>
<dbReference type="GO" id="GO:0006412">
    <property type="term" value="P:translation"/>
    <property type="evidence" value="ECO:0007669"/>
    <property type="project" value="InterPro"/>
</dbReference>
<geneLocation type="mitochondrion" evidence="4"/>
<dbReference type="GO" id="GO:0015935">
    <property type="term" value="C:small ribosomal subunit"/>
    <property type="evidence" value="ECO:0007669"/>
    <property type="project" value="TreeGrafter"/>
</dbReference>